<evidence type="ECO:0000256" key="6">
    <source>
        <dbReference type="ARBA" id="ARBA00023136"/>
    </source>
</evidence>
<reference evidence="9 10" key="1">
    <citation type="journal article" date="2019" name="Int. J. Syst. Evol. Microbiol.">
        <title>The Global Catalogue of Microorganisms (GCM) 10K type strain sequencing project: providing services to taxonomists for standard genome sequencing and annotation.</title>
        <authorList>
            <consortium name="The Broad Institute Genomics Platform"/>
            <consortium name="The Broad Institute Genome Sequencing Center for Infectious Disease"/>
            <person name="Wu L."/>
            <person name="Ma J."/>
        </authorList>
    </citation>
    <scope>NUCLEOTIDE SEQUENCE [LARGE SCALE GENOMIC DNA]</scope>
    <source>
        <strain evidence="9 10">JCM 8736</strain>
    </source>
</reference>
<evidence type="ECO:0000256" key="5">
    <source>
        <dbReference type="ARBA" id="ARBA00022989"/>
    </source>
</evidence>
<evidence type="ECO:0000256" key="2">
    <source>
        <dbReference type="ARBA" id="ARBA00022448"/>
    </source>
</evidence>
<sequence length="92" mass="10379">MSQFGSSMYEIVLPLLVLELTGSLTNVGLFYSVIKIPGILLLPFLGAFVERHSRKKILFFCNLFTFIIFSLQFLLFKTDYILIEALALLGLG</sequence>
<evidence type="ECO:0000256" key="7">
    <source>
        <dbReference type="SAM" id="Phobius"/>
    </source>
</evidence>
<organism evidence="9 10">
    <name type="scientific">Tetragenococcus solitarius</name>
    <dbReference type="NCBI Taxonomy" id="71453"/>
    <lineage>
        <taxon>Bacteria</taxon>
        <taxon>Bacillati</taxon>
        <taxon>Bacillota</taxon>
        <taxon>Bacilli</taxon>
        <taxon>Lactobacillales</taxon>
        <taxon>Enterococcaceae</taxon>
        <taxon>Tetragenococcus</taxon>
    </lineage>
</organism>
<name>A0ABN3Y6S2_9ENTE</name>
<evidence type="ECO:0000256" key="1">
    <source>
        <dbReference type="ARBA" id="ARBA00004651"/>
    </source>
</evidence>
<dbReference type="Proteomes" id="UP001501577">
    <property type="component" value="Unassembled WGS sequence"/>
</dbReference>
<keyword evidence="5 7" id="KW-1133">Transmembrane helix</keyword>
<proteinExistence type="predicted"/>
<dbReference type="Gene3D" id="1.20.1250.20">
    <property type="entry name" value="MFS general substrate transporter like domains"/>
    <property type="match status" value="1"/>
</dbReference>
<dbReference type="PANTHER" id="PTHR23513:SF6">
    <property type="entry name" value="MAJOR FACILITATOR SUPERFAMILY ASSOCIATED DOMAIN-CONTAINING PROTEIN"/>
    <property type="match status" value="1"/>
</dbReference>
<evidence type="ECO:0000313" key="10">
    <source>
        <dbReference type="Proteomes" id="UP001501577"/>
    </source>
</evidence>
<feature type="domain" description="Major facilitator superfamily (MFS) profile" evidence="8">
    <location>
        <begin position="1"/>
        <end position="92"/>
    </location>
</feature>
<evidence type="ECO:0000256" key="4">
    <source>
        <dbReference type="ARBA" id="ARBA00022692"/>
    </source>
</evidence>
<dbReference type="EMBL" id="BAAAXQ010000062">
    <property type="protein sequence ID" value="GAA3021436.1"/>
    <property type="molecule type" value="Genomic_DNA"/>
</dbReference>
<keyword evidence="6 7" id="KW-0472">Membrane</keyword>
<evidence type="ECO:0000313" key="9">
    <source>
        <dbReference type="EMBL" id="GAA3021436.1"/>
    </source>
</evidence>
<dbReference type="SUPFAM" id="SSF103473">
    <property type="entry name" value="MFS general substrate transporter"/>
    <property type="match status" value="1"/>
</dbReference>
<gene>
    <name evidence="9" type="ORF">GCM10019998_17190</name>
</gene>
<comment type="caution">
    <text evidence="9">The sequence shown here is derived from an EMBL/GenBank/DDBJ whole genome shotgun (WGS) entry which is preliminary data.</text>
</comment>
<dbReference type="InterPro" id="IPR036259">
    <property type="entry name" value="MFS_trans_sf"/>
</dbReference>
<keyword evidence="2" id="KW-0813">Transport</keyword>
<keyword evidence="3" id="KW-1003">Cell membrane</keyword>
<accession>A0ABN3Y6S2</accession>
<evidence type="ECO:0000256" key="3">
    <source>
        <dbReference type="ARBA" id="ARBA00022475"/>
    </source>
</evidence>
<keyword evidence="4 7" id="KW-0812">Transmembrane</keyword>
<evidence type="ECO:0000259" key="8">
    <source>
        <dbReference type="PROSITE" id="PS50850"/>
    </source>
</evidence>
<dbReference type="InterPro" id="IPR020846">
    <property type="entry name" value="MFS_dom"/>
</dbReference>
<feature type="transmembrane region" description="Helical" evidence="7">
    <location>
        <begin position="57"/>
        <end position="76"/>
    </location>
</feature>
<dbReference type="PROSITE" id="PS50850">
    <property type="entry name" value="MFS"/>
    <property type="match status" value="1"/>
</dbReference>
<keyword evidence="10" id="KW-1185">Reference proteome</keyword>
<comment type="subcellular location">
    <subcellularLocation>
        <location evidence="1">Cell membrane</location>
        <topology evidence="1">Multi-pass membrane protein</topology>
    </subcellularLocation>
</comment>
<dbReference type="PANTHER" id="PTHR23513">
    <property type="entry name" value="INTEGRAL MEMBRANE EFFLUX PROTEIN-RELATED"/>
    <property type="match status" value="1"/>
</dbReference>
<dbReference type="Pfam" id="PF07690">
    <property type="entry name" value="MFS_1"/>
    <property type="match status" value="1"/>
</dbReference>
<protein>
    <recommendedName>
        <fullName evidence="8">Major facilitator superfamily (MFS) profile domain-containing protein</fullName>
    </recommendedName>
</protein>
<dbReference type="RefSeq" id="WP_344672437.1">
    <property type="nucleotide sequence ID" value="NZ_BAAAXQ010000062.1"/>
</dbReference>
<dbReference type="InterPro" id="IPR011701">
    <property type="entry name" value="MFS"/>
</dbReference>
<feature type="transmembrane region" description="Helical" evidence="7">
    <location>
        <begin position="20"/>
        <end position="45"/>
    </location>
</feature>